<comment type="caution">
    <text evidence="4">The sequence shown here is derived from an EMBL/GenBank/DDBJ whole genome shotgun (WGS) entry which is preliminary data.</text>
</comment>
<feature type="compositionally biased region" description="Basic and acidic residues" evidence="2">
    <location>
        <begin position="32"/>
        <end position="42"/>
    </location>
</feature>
<protein>
    <recommendedName>
        <fullName evidence="3">Smr domain-containing protein</fullName>
    </recommendedName>
</protein>
<name>A0A4S4N606_9APHY</name>
<proteinExistence type="predicted"/>
<keyword evidence="5" id="KW-1185">Reference proteome</keyword>
<dbReference type="PROSITE" id="PS50828">
    <property type="entry name" value="SMR"/>
    <property type="match status" value="1"/>
</dbReference>
<keyword evidence="1" id="KW-0175">Coiled coil</keyword>
<evidence type="ECO:0000313" key="4">
    <source>
        <dbReference type="EMBL" id="THH33321.1"/>
    </source>
</evidence>
<gene>
    <name evidence="4" type="ORF">EUX98_g873</name>
</gene>
<dbReference type="EMBL" id="SGPM01000008">
    <property type="protein sequence ID" value="THH33321.1"/>
    <property type="molecule type" value="Genomic_DNA"/>
</dbReference>
<feature type="domain" description="Smr" evidence="3">
    <location>
        <begin position="131"/>
        <end position="207"/>
    </location>
</feature>
<dbReference type="Gene3D" id="3.30.1370.110">
    <property type="match status" value="1"/>
</dbReference>
<dbReference type="PANTHER" id="PTHR47417">
    <property type="entry name" value="SMR DOMAIN-CONTAINING PROTEIN YPL199C"/>
    <property type="match status" value="1"/>
</dbReference>
<dbReference type="InterPro" id="IPR053020">
    <property type="entry name" value="Smr_domain_protein"/>
</dbReference>
<accession>A0A4S4N606</accession>
<dbReference type="PANTHER" id="PTHR47417:SF1">
    <property type="entry name" value="SMR DOMAIN-CONTAINING PROTEIN YPL199C"/>
    <property type="match status" value="1"/>
</dbReference>
<dbReference type="SMART" id="SM00463">
    <property type="entry name" value="SMR"/>
    <property type="match status" value="1"/>
</dbReference>
<dbReference type="AlphaFoldDB" id="A0A4S4N606"/>
<evidence type="ECO:0000256" key="2">
    <source>
        <dbReference type="SAM" id="MobiDB-lite"/>
    </source>
</evidence>
<dbReference type="Pfam" id="PF01713">
    <property type="entry name" value="Smr"/>
    <property type="match status" value="1"/>
</dbReference>
<feature type="coiled-coil region" evidence="1">
    <location>
        <begin position="53"/>
        <end position="87"/>
    </location>
</feature>
<dbReference type="InterPro" id="IPR002625">
    <property type="entry name" value="Smr_dom"/>
</dbReference>
<dbReference type="InterPro" id="IPR036063">
    <property type="entry name" value="Smr_dom_sf"/>
</dbReference>
<reference evidence="4 5" key="1">
    <citation type="submission" date="2019-02" db="EMBL/GenBank/DDBJ databases">
        <title>Genome sequencing of the rare red list fungi Antrodiella citrinella (Flaviporus citrinellus).</title>
        <authorList>
            <person name="Buettner E."/>
            <person name="Kellner H."/>
        </authorList>
    </citation>
    <scope>NUCLEOTIDE SEQUENCE [LARGE SCALE GENOMIC DNA]</scope>
    <source>
        <strain evidence="4 5">DSM 108506</strain>
    </source>
</reference>
<feature type="region of interest" description="Disordered" evidence="2">
    <location>
        <begin position="1"/>
        <end position="49"/>
    </location>
</feature>
<dbReference type="SUPFAM" id="SSF160443">
    <property type="entry name" value="SMR domain-like"/>
    <property type="match status" value="1"/>
</dbReference>
<evidence type="ECO:0000313" key="5">
    <source>
        <dbReference type="Proteomes" id="UP000308730"/>
    </source>
</evidence>
<dbReference type="OrthoDB" id="3231855at2759"/>
<sequence>MSEIPSIPTPLPEPEKATTRASLVDPPPQYEEPIKDVPDHISDGGSVISGTSRTEIINKADELRKLAQAQEKAKADYKVAVEKAKREKRGWDALWYEGEAENAETMAQTLNAKAAHRYFKAHNLNPEPQTIDVHRLVVPEAITEVKRALREARSSGTTELRIITGRGKHSKGNIPVLKKAIIQKLVEYQIEAKSDTTNPGVLVIAIPQAGSSSTT</sequence>
<evidence type="ECO:0000256" key="1">
    <source>
        <dbReference type="SAM" id="Coils"/>
    </source>
</evidence>
<evidence type="ECO:0000259" key="3">
    <source>
        <dbReference type="PROSITE" id="PS50828"/>
    </source>
</evidence>
<organism evidence="4 5">
    <name type="scientific">Antrodiella citrinella</name>
    <dbReference type="NCBI Taxonomy" id="2447956"/>
    <lineage>
        <taxon>Eukaryota</taxon>
        <taxon>Fungi</taxon>
        <taxon>Dikarya</taxon>
        <taxon>Basidiomycota</taxon>
        <taxon>Agaricomycotina</taxon>
        <taxon>Agaricomycetes</taxon>
        <taxon>Polyporales</taxon>
        <taxon>Steccherinaceae</taxon>
        <taxon>Antrodiella</taxon>
    </lineage>
</organism>
<dbReference type="Proteomes" id="UP000308730">
    <property type="component" value="Unassembled WGS sequence"/>
</dbReference>